<dbReference type="EMBL" id="SWMS01000002">
    <property type="protein sequence ID" value="TKG72909.1"/>
    <property type="molecule type" value="Genomic_DNA"/>
</dbReference>
<gene>
    <name evidence="2" type="ORF">FCN18_06745</name>
</gene>
<organism evidence="2 3">
    <name type="scientific">Prauserella endophytica</name>
    <dbReference type="NCBI Taxonomy" id="1592324"/>
    <lineage>
        <taxon>Bacteria</taxon>
        <taxon>Bacillati</taxon>
        <taxon>Actinomycetota</taxon>
        <taxon>Actinomycetes</taxon>
        <taxon>Pseudonocardiales</taxon>
        <taxon>Pseudonocardiaceae</taxon>
        <taxon>Prauserella</taxon>
        <taxon>Prauserella coralliicola group</taxon>
    </lineage>
</organism>
<proteinExistence type="predicted"/>
<comment type="caution">
    <text evidence="2">The sequence shown here is derived from an EMBL/GenBank/DDBJ whole genome shotgun (WGS) entry which is preliminary data.</text>
</comment>
<dbReference type="InterPro" id="IPR011009">
    <property type="entry name" value="Kinase-like_dom_sf"/>
</dbReference>
<dbReference type="Proteomes" id="UP000309992">
    <property type="component" value="Unassembled WGS sequence"/>
</dbReference>
<dbReference type="Gene3D" id="3.30.200.20">
    <property type="entry name" value="Phosphorylase Kinase, domain 1"/>
    <property type="match status" value="1"/>
</dbReference>
<feature type="domain" description="Aminoglycoside phosphotransferase" evidence="1">
    <location>
        <begin position="21"/>
        <end position="263"/>
    </location>
</feature>
<evidence type="ECO:0000313" key="3">
    <source>
        <dbReference type="Proteomes" id="UP000309992"/>
    </source>
</evidence>
<dbReference type="InterPro" id="IPR002575">
    <property type="entry name" value="Aminoglycoside_PTrfase"/>
</dbReference>
<keyword evidence="3" id="KW-1185">Reference proteome</keyword>
<sequence>MTPERLRARLAELYGLRVAEVEPVDRGADNTARLYRVTDADGRAFAVKSTAGGSPAGLVVPAALGARYAPQPRRTRGGELWADADGLRLSVVDWVDGATALESGMDRARWNAYGRLIAALHAVPVDGALRRWVPEETFDPRRWAALFDRVDAELEGRPRDAHGERLAQLWLAHRDALRAVRERTVRLGAELRKRTGLPLAVPCHADPHLGNLIVTSAGDVVLIDFDDAVLAPPERDLMFVLGGGVIAAASVTAEQQGWFAEGYGYHEPDPGLLAYYRGVRVLEDVAEPARLVLDPRSTPGERETGLGYVADVLSPLGLLGQAR</sequence>
<reference evidence="2 3" key="1">
    <citation type="journal article" date="2015" name="Antonie Van Leeuwenhoek">
        <title>Prauserella endophytica sp. nov., an endophytic actinobacterium isolated from Tamarix taklamakanensis.</title>
        <authorList>
            <person name="Liu J.M."/>
            <person name="Habden X."/>
            <person name="Guo L."/>
            <person name="Tuo L."/>
            <person name="Jiang Z.K."/>
            <person name="Liu S.W."/>
            <person name="Liu X.F."/>
            <person name="Chen L."/>
            <person name="Li R.F."/>
            <person name="Zhang Y.Q."/>
            <person name="Sun C.H."/>
        </authorList>
    </citation>
    <scope>NUCLEOTIDE SEQUENCE [LARGE SCALE GENOMIC DNA]</scope>
    <source>
        <strain evidence="2 3">CGMCC 4.7182</strain>
    </source>
</reference>
<name>A0ABY2SAC0_9PSEU</name>
<evidence type="ECO:0000259" key="1">
    <source>
        <dbReference type="Pfam" id="PF01636"/>
    </source>
</evidence>
<dbReference type="Gene3D" id="1.20.58.840">
    <property type="match status" value="1"/>
</dbReference>
<protein>
    <submittedName>
        <fullName evidence="2">Aminoglycoside phosphotransferase family protein</fullName>
    </submittedName>
</protein>
<accession>A0ABY2SAC0</accession>
<dbReference type="Gene3D" id="1.10.510.10">
    <property type="entry name" value="Transferase(Phosphotransferase) domain 1"/>
    <property type="match status" value="1"/>
</dbReference>
<dbReference type="SUPFAM" id="SSF56112">
    <property type="entry name" value="Protein kinase-like (PK-like)"/>
    <property type="match status" value="1"/>
</dbReference>
<dbReference type="RefSeq" id="WP_137093869.1">
    <property type="nucleotide sequence ID" value="NZ_SWMS01000002.1"/>
</dbReference>
<evidence type="ECO:0000313" key="2">
    <source>
        <dbReference type="EMBL" id="TKG72909.1"/>
    </source>
</evidence>
<dbReference type="Pfam" id="PF01636">
    <property type="entry name" value="APH"/>
    <property type="match status" value="1"/>
</dbReference>